<dbReference type="AlphaFoldDB" id="A0A922SH87"/>
<name>A0A922SH87_SPOEX</name>
<sequence length="278" mass="31562">MTETVTVIESNNLTLDGSTNSMPNISDDDDEVKSLRQEILTLRSELNSAHQEINNLSLENTELRNTIKNLSSKYEVLTKATKQLSSDLCTRTPINSKSTTPHRPTHKKNKSKSAQPASTPSAHQNTDTVRGTASLSHIVQQTTKQTNKIPKVDKPKLCIISSNRRNKVLTIAENAFADYHLCHYLKPNCGVRELISGIDTKLKEHTVNDYCVVLIGEEDFRRTYNYVDIIIDIREKLTQIQHTNIILCLPTYKINDYSIMYNGRIETFCNLLYLDMCT</sequence>
<dbReference type="Gene3D" id="1.20.5.1700">
    <property type="match status" value="1"/>
</dbReference>
<protein>
    <submittedName>
        <fullName evidence="3">Uncharacterized protein</fullName>
    </submittedName>
</protein>
<feature type="compositionally biased region" description="Polar residues" evidence="2">
    <location>
        <begin position="88"/>
        <end position="102"/>
    </location>
</feature>
<evidence type="ECO:0000313" key="4">
    <source>
        <dbReference type="Proteomes" id="UP000814243"/>
    </source>
</evidence>
<feature type="compositionally biased region" description="Polar residues" evidence="2">
    <location>
        <begin position="112"/>
        <end position="129"/>
    </location>
</feature>
<accession>A0A922SH87</accession>
<comment type="caution">
    <text evidence="3">The sequence shown here is derived from an EMBL/GenBank/DDBJ whole genome shotgun (WGS) entry which is preliminary data.</text>
</comment>
<keyword evidence="1" id="KW-0175">Coiled coil</keyword>
<proteinExistence type="predicted"/>
<feature type="region of interest" description="Disordered" evidence="2">
    <location>
        <begin position="88"/>
        <end position="129"/>
    </location>
</feature>
<feature type="coiled-coil region" evidence="1">
    <location>
        <begin position="25"/>
        <end position="80"/>
    </location>
</feature>
<gene>
    <name evidence="3" type="ORF">HF086_008307</name>
</gene>
<evidence type="ECO:0000313" key="3">
    <source>
        <dbReference type="EMBL" id="KAH9636858.1"/>
    </source>
</evidence>
<reference evidence="3" key="1">
    <citation type="journal article" date="2021" name="G3 (Bethesda)">
        <title>Genome and transcriptome analysis of the beet armyworm Spodoptera exigua reveals targets for pest control. .</title>
        <authorList>
            <person name="Simon S."/>
            <person name="Breeschoten T."/>
            <person name="Jansen H.J."/>
            <person name="Dirks R.P."/>
            <person name="Schranz M.E."/>
            <person name="Ros V.I.D."/>
        </authorList>
    </citation>
    <scope>NUCLEOTIDE SEQUENCE</scope>
    <source>
        <strain evidence="3">TB_SE_WUR_2020</strain>
    </source>
</reference>
<evidence type="ECO:0000256" key="1">
    <source>
        <dbReference type="SAM" id="Coils"/>
    </source>
</evidence>
<evidence type="ECO:0000256" key="2">
    <source>
        <dbReference type="SAM" id="MobiDB-lite"/>
    </source>
</evidence>
<dbReference type="Proteomes" id="UP000814243">
    <property type="component" value="Unassembled WGS sequence"/>
</dbReference>
<dbReference type="EMBL" id="JACEFF010000471">
    <property type="protein sequence ID" value="KAH9636858.1"/>
    <property type="molecule type" value="Genomic_DNA"/>
</dbReference>
<organism evidence="3 4">
    <name type="scientific">Spodoptera exigua</name>
    <name type="common">Beet armyworm</name>
    <name type="synonym">Noctua fulgens</name>
    <dbReference type="NCBI Taxonomy" id="7107"/>
    <lineage>
        <taxon>Eukaryota</taxon>
        <taxon>Metazoa</taxon>
        <taxon>Ecdysozoa</taxon>
        <taxon>Arthropoda</taxon>
        <taxon>Hexapoda</taxon>
        <taxon>Insecta</taxon>
        <taxon>Pterygota</taxon>
        <taxon>Neoptera</taxon>
        <taxon>Endopterygota</taxon>
        <taxon>Lepidoptera</taxon>
        <taxon>Glossata</taxon>
        <taxon>Ditrysia</taxon>
        <taxon>Noctuoidea</taxon>
        <taxon>Noctuidae</taxon>
        <taxon>Amphipyrinae</taxon>
        <taxon>Spodoptera</taxon>
    </lineage>
</organism>